<protein>
    <submittedName>
        <fullName evidence="1">Uncharacterized protein</fullName>
    </submittedName>
</protein>
<dbReference type="EMBL" id="WCTM01000006">
    <property type="protein sequence ID" value="KAB4242179.1"/>
    <property type="molecule type" value="Genomic_DNA"/>
</dbReference>
<proteinExistence type="predicted"/>
<reference evidence="1 2" key="1">
    <citation type="journal article" date="2019" name="Nat. Med.">
        <title>A library of human gut bacterial isolates paired with longitudinal multiomics data enables mechanistic microbiome research.</title>
        <authorList>
            <person name="Poyet M."/>
            <person name="Groussin M."/>
            <person name="Gibbons S.M."/>
            <person name="Avila-Pacheco J."/>
            <person name="Jiang X."/>
            <person name="Kearney S.M."/>
            <person name="Perrotta A.R."/>
            <person name="Berdy B."/>
            <person name="Zhao S."/>
            <person name="Lieberman T.D."/>
            <person name="Swanson P.K."/>
            <person name="Smith M."/>
            <person name="Roesemann S."/>
            <person name="Alexander J.E."/>
            <person name="Rich S.A."/>
            <person name="Livny J."/>
            <person name="Vlamakis H."/>
            <person name="Clish C."/>
            <person name="Bullock K."/>
            <person name="Deik A."/>
            <person name="Scott J."/>
            <person name="Pierce K.A."/>
            <person name="Xavier R.J."/>
            <person name="Alm E.J."/>
        </authorList>
    </citation>
    <scope>NUCLEOTIDE SEQUENCE [LARGE SCALE GENOMIC DNA]</scope>
    <source>
        <strain evidence="1 2">BIOML-A6</strain>
    </source>
</reference>
<organism evidence="1 2">
    <name type="scientific">Bacteroides uniformis</name>
    <dbReference type="NCBI Taxonomy" id="820"/>
    <lineage>
        <taxon>Bacteria</taxon>
        <taxon>Pseudomonadati</taxon>
        <taxon>Bacteroidota</taxon>
        <taxon>Bacteroidia</taxon>
        <taxon>Bacteroidales</taxon>
        <taxon>Bacteroidaceae</taxon>
        <taxon>Bacteroides</taxon>
    </lineage>
</organism>
<gene>
    <name evidence="1" type="ORF">GAP41_11065</name>
</gene>
<sequence>MDIQKLTEDYRKRFDAFYGQNAIGNSGGKKKKAQPERPNFLAEVIRPVLDALVEQLPEYGFSKTTDKYAMYGDYYRIKAGIVLIGGFSVDDDFGLLFTPLFHGKPCGKGQKITDSQQLADVLRKEFEKRKVKMKT</sequence>
<accession>A0A4Q5E965</accession>
<evidence type="ECO:0000313" key="2">
    <source>
        <dbReference type="Proteomes" id="UP000431575"/>
    </source>
</evidence>
<comment type="caution">
    <text evidence="1">The sequence shown here is derived from an EMBL/GenBank/DDBJ whole genome shotgun (WGS) entry which is preliminary data.</text>
</comment>
<dbReference type="RefSeq" id="WP_130080731.1">
    <property type="nucleotide sequence ID" value="NZ_RCXX01000005.1"/>
</dbReference>
<name>A0A4Q5E965_BACUN</name>
<dbReference type="Proteomes" id="UP000431575">
    <property type="component" value="Unassembled WGS sequence"/>
</dbReference>
<dbReference type="AlphaFoldDB" id="A0A4Q5E965"/>
<evidence type="ECO:0000313" key="1">
    <source>
        <dbReference type="EMBL" id="KAB4242179.1"/>
    </source>
</evidence>